<dbReference type="EMBL" id="GEDV01011048">
    <property type="protein sequence ID" value="JAP77509.1"/>
    <property type="molecule type" value="Transcribed_RNA"/>
</dbReference>
<feature type="signal peptide" evidence="1">
    <location>
        <begin position="1"/>
        <end position="26"/>
    </location>
</feature>
<evidence type="ECO:0000256" key="1">
    <source>
        <dbReference type="SAM" id="SignalP"/>
    </source>
</evidence>
<keyword evidence="1" id="KW-0732">Signal</keyword>
<reference evidence="2" key="1">
    <citation type="journal article" date="2016" name="Ticks Tick Borne Dis.">
        <title>De novo assembly and annotation of the salivary gland transcriptome of Rhipicephalus appendiculatus male and female ticks during blood feeding.</title>
        <authorList>
            <person name="de Castro M.H."/>
            <person name="de Klerk D."/>
            <person name="Pienaar R."/>
            <person name="Latif A.A."/>
            <person name="Rees D.J."/>
            <person name="Mans B.J."/>
        </authorList>
    </citation>
    <scope>NUCLEOTIDE SEQUENCE</scope>
    <source>
        <tissue evidence="2">Salivary glands</tissue>
    </source>
</reference>
<accession>A0A131YE05</accession>
<name>A0A131YE05_RHIAP</name>
<dbReference type="AlphaFoldDB" id="A0A131YE05"/>
<organism evidence="2">
    <name type="scientific">Rhipicephalus appendiculatus</name>
    <name type="common">Brown ear tick</name>
    <dbReference type="NCBI Taxonomy" id="34631"/>
    <lineage>
        <taxon>Eukaryota</taxon>
        <taxon>Metazoa</taxon>
        <taxon>Ecdysozoa</taxon>
        <taxon>Arthropoda</taxon>
        <taxon>Chelicerata</taxon>
        <taxon>Arachnida</taxon>
        <taxon>Acari</taxon>
        <taxon>Parasitiformes</taxon>
        <taxon>Ixodida</taxon>
        <taxon>Ixodoidea</taxon>
        <taxon>Ixodidae</taxon>
        <taxon>Rhipicephalinae</taxon>
        <taxon>Rhipicephalus</taxon>
        <taxon>Rhipicephalus</taxon>
    </lineage>
</organism>
<proteinExistence type="predicted"/>
<feature type="chain" id="PRO_5007284861" evidence="1">
    <location>
        <begin position="27"/>
        <end position="131"/>
    </location>
</feature>
<protein>
    <submittedName>
        <fullName evidence="2">Uncharacterized protein</fullName>
    </submittedName>
</protein>
<evidence type="ECO:0000313" key="2">
    <source>
        <dbReference type="EMBL" id="JAP77509.1"/>
    </source>
</evidence>
<sequence length="131" mass="14554">MWRQGGTICLWSFSVVAAVAVLFARGQKPVPHGCDLDKESKGASKCAQENFKGKFDQVMAEKLVIGCITGNLTIAEFRNRCREPPLAGRVVRCVGGTLPQIKFIEKPSMQHLARFQNCVVKTIYPQANLFR</sequence>